<dbReference type="Proteomes" id="UP000765509">
    <property type="component" value="Unassembled WGS sequence"/>
</dbReference>
<keyword evidence="3" id="KW-1185">Reference proteome</keyword>
<protein>
    <submittedName>
        <fullName evidence="2">Uncharacterized protein</fullName>
    </submittedName>
</protein>
<feature type="region of interest" description="Disordered" evidence="1">
    <location>
        <begin position="71"/>
        <end position="97"/>
    </location>
</feature>
<evidence type="ECO:0000313" key="2">
    <source>
        <dbReference type="EMBL" id="MBW0584839.1"/>
    </source>
</evidence>
<proteinExistence type="predicted"/>
<feature type="compositionally biased region" description="Basic and acidic residues" evidence="1">
    <location>
        <begin position="75"/>
        <end position="97"/>
    </location>
</feature>
<dbReference type="AlphaFoldDB" id="A0A9Q3Q4D7"/>
<feature type="region of interest" description="Disordered" evidence="1">
    <location>
        <begin position="1"/>
        <end position="38"/>
    </location>
</feature>
<evidence type="ECO:0000256" key="1">
    <source>
        <dbReference type="SAM" id="MobiDB-lite"/>
    </source>
</evidence>
<accession>A0A9Q3Q4D7</accession>
<evidence type="ECO:0000313" key="3">
    <source>
        <dbReference type="Proteomes" id="UP000765509"/>
    </source>
</evidence>
<sequence length="97" mass="11600">MVRQFAKEQEELTKKMIENSKKPPKQKEKAVIEDHGDRREAAIAQIQEWESWEPPQISPENENFQKKFGLTQTRQRAERQETQSQTQKEHRLETKNP</sequence>
<organism evidence="2 3">
    <name type="scientific">Austropuccinia psidii MF-1</name>
    <dbReference type="NCBI Taxonomy" id="1389203"/>
    <lineage>
        <taxon>Eukaryota</taxon>
        <taxon>Fungi</taxon>
        <taxon>Dikarya</taxon>
        <taxon>Basidiomycota</taxon>
        <taxon>Pucciniomycotina</taxon>
        <taxon>Pucciniomycetes</taxon>
        <taxon>Pucciniales</taxon>
        <taxon>Sphaerophragmiaceae</taxon>
        <taxon>Austropuccinia</taxon>
    </lineage>
</organism>
<comment type="caution">
    <text evidence="2">The sequence shown here is derived from an EMBL/GenBank/DDBJ whole genome shotgun (WGS) entry which is preliminary data.</text>
</comment>
<gene>
    <name evidence="2" type="ORF">O181_124554</name>
</gene>
<name>A0A9Q3Q4D7_9BASI</name>
<reference evidence="2" key="1">
    <citation type="submission" date="2021-03" db="EMBL/GenBank/DDBJ databases">
        <title>Draft genome sequence of rust myrtle Austropuccinia psidii MF-1, a brazilian biotype.</title>
        <authorList>
            <person name="Quecine M.C."/>
            <person name="Pachon D.M.R."/>
            <person name="Bonatelli M.L."/>
            <person name="Correr F.H."/>
            <person name="Franceschini L.M."/>
            <person name="Leite T.F."/>
            <person name="Margarido G.R.A."/>
            <person name="Almeida C.A."/>
            <person name="Ferrarezi J.A."/>
            <person name="Labate C.A."/>
        </authorList>
    </citation>
    <scope>NUCLEOTIDE SEQUENCE</scope>
    <source>
        <strain evidence="2">MF-1</strain>
    </source>
</reference>
<dbReference type="EMBL" id="AVOT02119194">
    <property type="protein sequence ID" value="MBW0584839.1"/>
    <property type="molecule type" value="Genomic_DNA"/>
</dbReference>